<reference evidence="1 2" key="1">
    <citation type="submission" date="2016-05" db="EMBL/GenBank/DDBJ databases">
        <title>A degradative enzymes factory behind the ericoid mycorrhizal symbiosis.</title>
        <authorList>
            <consortium name="DOE Joint Genome Institute"/>
            <person name="Martino E."/>
            <person name="Morin E."/>
            <person name="Grelet G."/>
            <person name="Kuo A."/>
            <person name="Kohler A."/>
            <person name="Daghino S."/>
            <person name="Barry K."/>
            <person name="Choi C."/>
            <person name="Cichocki N."/>
            <person name="Clum A."/>
            <person name="Copeland A."/>
            <person name="Hainaut M."/>
            <person name="Haridas S."/>
            <person name="Labutti K."/>
            <person name="Lindquist E."/>
            <person name="Lipzen A."/>
            <person name="Khouja H.-R."/>
            <person name="Murat C."/>
            <person name="Ohm R."/>
            <person name="Olson A."/>
            <person name="Spatafora J."/>
            <person name="Veneault-Fourrey C."/>
            <person name="Henrissat B."/>
            <person name="Grigoriev I."/>
            <person name="Martin F."/>
            <person name="Perotto S."/>
        </authorList>
    </citation>
    <scope>NUCLEOTIDE SEQUENCE [LARGE SCALE GENOMIC DNA]</scope>
    <source>
        <strain evidence="1 2">UAMH 7357</strain>
    </source>
</reference>
<gene>
    <name evidence="1" type="ORF">NA56DRAFT_579517</name>
</gene>
<proteinExistence type="predicted"/>
<accession>A0A2J6PSA8</accession>
<protein>
    <submittedName>
        <fullName evidence="1">Uncharacterized protein</fullName>
    </submittedName>
</protein>
<feature type="non-terminal residue" evidence="1">
    <location>
        <position position="1"/>
    </location>
</feature>
<dbReference type="OrthoDB" id="2318730at2759"/>
<evidence type="ECO:0000313" key="1">
    <source>
        <dbReference type="EMBL" id="PMD16917.1"/>
    </source>
</evidence>
<dbReference type="Proteomes" id="UP000235672">
    <property type="component" value="Unassembled WGS sequence"/>
</dbReference>
<evidence type="ECO:0000313" key="2">
    <source>
        <dbReference type="Proteomes" id="UP000235672"/>
    </source>
</evidence>
<dbReference type="AlphaFoldDB" id="A0A2J6PSA8"/>
<name>A0A2J6PSA8_9HELO</name>
<dbReference type="InterPro" id="IPR036397">
    <property type="entry name" value="RNaseH_sf"/>
</dbReference>
<keyword evidence="2" id="KW-1185">Reference proteome</keyword>
<dbReference type="EMBL" id="KZ613502">
    <property type="protein sequence ID" value="PMD16917.1"/>
    <property type="molecule type" value="Genomic_DNA"/>
</dbReference>
<dbReference type="GO" id="GO:0003676">
    <property type="term" value="F:nucleic acid binding"/>
    <property type="evidence" value="ECO:0007669"/>
    <property type="project" value="InterPro"/>
</dbReference>
<organism evidence="1 2">
    <name type="scientific">Hyaloscypha hepaticicola</name>
    <dbReference type="NCBI Taxonomy" id="2082293"/>
    <lineage>
        <taxon>Eukaryota</taxon>
        <taxon>Fungi</taxon>
        <taxon>Dikarya</taxon>
        <taxon>Ascomycota</taxon>
        <taxon>Pezizomycotina</taxon>
        <taxon>Leotiomycetes</taxon>
        <taxon>Helotiales</taxon>
        <taxon>Hyaloscyphaceae</taxon>
        <taxon>Hyaloscypha</taxon>
    </lineage>
</organism>
<dbReference type="Gene3D" id="3.30.420.10">
    <property type="entry name" value="Ribonuclease H-like superfamily/Ribonuclease H"/>
    <property type="match status" value="1"/>
</dbReference>
<sequence>TFKSGRTSIGIWDCFMDTELGLLIILLKGARINQARYTEEVLKSHFVPFYKRIVRKYSKGIIIQEDRAKYHFAKIPIVYKTLYKVKLFP</sequence>